<dbReference type="Pfam" id="PF14380">
    <property type="entry name" value="WAK_assoc"/>
    <property type="match status" value="1"/>
</dbReference>
<keyword evidence="6 18" id="KW-0732">Signal</keyword>
<protein>
    <recommendedName>
        <fullName evidence="2">non-specific serine/threonine protein kinase</fullName>
        <ecNumber evidence="2">2.7.11.1</ecNumber>
    </recommendedName>
</protein>
<evidence type="ECO:0000313" key="20">
    <source>
        <dbReference type="EMBL" id="VDD63658.1"/>
    </source>
</evidence>
<keyword evidence="11 17" id="KW-0472">Membrane</keyword>
<evidence type="ECO:0000256" key="12">
    <source>
        <dbReference type="ARBA" id="ARBA00023180"/>
    </source>
</evidence>
<keyword evidence="8" id="KW-0418">Kinase</keyword>
<evidence type="ECO:0000256" key="5">
    <source>
        <dbReference type="ARBA" id="ARBA00022692"/>
    </source>
</evidence>
<comment type="catalytic activity">
    <reaction evidence="13">
        <text>L-threonyl-[protein] + ATP = O-phospho-L-threonyl-[protein] + ADP + H(+)</text>
        <dbReference type="Rhea" id="RHEA:46608"/>
        <dbReference type="Rhea" id="RHEA-COMP:11060"/>
        <dbReference type="Rhea" id="RHEA-COMP:11605"/>
        <dbReference type="ChEBI" id="CHEBI:15378"/>
        <dbReference type="ChEBI" id="CHEBI:30013"/>
        <dbReference type="ChEBI" id="CHEBI:30616"/>
        <dbReference type="ChEBI" id="CHEBI:61977"/>
        <dbReference type="ChEBI" id="CHEBI:456216"/>
        <dbReference type="EC" id="2.7.11.1"/>
    </reaction>
</comment>
<name>A0A3P6GC44_BRAOL</name>
<keyword evidence="9 15" id="KW-0067">ATP-binding</keyword>
<dbReference type="Gene3D" id="3.30.200.20">
    <property type="entry name" value="Phosphorylase Kinase, domain 1"/>
    <property type="match status" value="1"/>
</dbReference>
<dbReference type="AlphaFoldDB" id="A0A3P6GC44"/>
<evidence type="ECO:0000256" key="10">
    <source>
        <dbReference type="ARBA" id="ARBA00022989"/>
    </source>
</evidence>
<evidence type="ECO:0000259" key="19">
    <source>
        <dbReference type="PROSITE" id="PS50011"/>
    </source>
</evidence>
<evidence type="ECO:0000256" key="17">
    <source>
        <dbReference type="SAM" id="Phobius"/>
    </source>
</evidence>
<evidence type="ECO:0000256" key="11">
    <source>
        <dbReference type="ARBA" id="ARBA00023136"/>
    </source>
</evidence>
<evidence type="ECO:0000256" key="2">
    <source>
        <dbReference type="ARBA" id="ARBA00012513"/>
    </source>
</evidence>
<keyword evidence="3" id="KW-0723">Serine/threonine-protein kinase</keyword>
<evidence type="ECO:0000256" key="16">
    <source>
        <dbReference type="SAM" id="MobiDB-lite"/>
    </source>
</evidence>
<dbReference type="EMBL" id="LR031880">
    <property type="protein sequence ID" value="VDD63658.1"/>
    <property type="molecule type" value="Genomic_DNA"/>
</dbReference>
<evidence type="ECO:0000256" key="4">
    <source>
        <dbReference type="ARBA" id="ARBA00022679"/>
    </source>
</evidence>
<dbReference type="Gene3D" id="1.10.510.10">
    <property type="entry name" value="Transferase(Phosphotransferase) domain 1"/>
    <property type="match status" value="1"/>
</dbReference>
<proteinExistence type="predicted"/>
<dbReference type="GO" id="GO:0005524">
    <property type="term" value="F:ATP binding"/>
    <property type="evidence" value="ECO:0007669"/>
    <property type="project" value="UniProtKB-UniRule"/>
</dbReference>
<dbReference type="PANTHER" id="PTHR46008:SF21">
    <property type="entry name" value="PROTEIN KINASE DOMAIN-CONTAINING PROTEIN"/>
    <property type="match status" value="1"/>
</dbReference>
<feature type="chain" id="PRO_5017983041" description="non-specific serine/threonine protein kinase" evidence="18">
    <location>
        <begin position="31"/>
        <end position="697"/>
    </location>
</feature>
<sequence length="697" mass="77539">MIVLFVSPTKSLFHIIIIWILFVTPSFVFSADDDELHERCSQPFPCGNQNGLLYPFWISGREDCGHPKFKVNCGGGFAELSITSVKYRILEANYDSRIIRLARSDFIGDLCPRDPSNMPFNQSVLPLSPTTQLLRIYYDCHQDFSQIVPNYIGALACGGGDDDDDDDDGKRYYYVTSNQSSPLLQRIRNVFNSFRVFCDKNVTIPASGPALNTLELNLNTENLKKALEEGFELGLNQDCSTCLASGGACGFNRSSTAFTCYNSNRTRNKGIGIASVLVLLFLVAGCALCLIRRRKIQASQYTSKGLPITSNSNKEASSHPSPKTISSHPTPKTISSRSNHALIPSISNITKASTYFGVQVFSYEELEEATENFSRELGDGGFGTVYYGVLKDGRAVAVKRLYEKSLQRVEQFKNEIDILKTMKHPNLVILYGCTSRHSSELLLVYEYISNGTLADHLHGDRAETRPLCWPIRLKIAIETASALSFLHKSGIIHRDVKTTNILLDENSTVKVADFGLSRLFSMDQTHVSTMPQGTPGYVDPEYYQCYRLNEKSDVYSFGVVLTEIISSKEAVDITRHRHDVNLANMAVSKIQNNAVHELVDPSLGFAKDPEVKRMMVSVAELAFRCLQQEREARPSMDEIMEILKGIKGEKCRKLPDVVDIVVSRGDDVGLLRHSDPPPVSPDADMCISSSDTAARSF</sequence>
<comment type="subcellular location">
    <subcellularLocation>
        <location evidence="1">Membrane</location>
        <topology evidence="1">Single-pass type I membrane protein</topology>
    </subcellularLocation>
</comment>
<evidence type="ECO:0000256" key="9">
    <source>
        <dbReference type="ARBA" id="ARBA00022840"/>
    </source>
</evidence>
<dbReference type="Pfam" id="PF07714">
    <property type="entry name" value="PK_Tyr_Ser-Thr"/>
    <property type="match status" value="1"/>
</dbReference>
<dbReference type="InterPro" id="IPR032872">
    <property type="entry name" value="WAK_assoc_C"/>
</dbReference>
<gene>
    <name evidence="20" type="ORF">BOLC6T39111H</name>
</gene>
<dbReference type="GO" id="GO:0030247">
    <property type="term" value="F:polysaccharide binding"/>
    <property type="evidence" value="ECO:0007669"/>
    <property type="project" value="InterPro"/>
</dbReference>
<feature type="region of interest" description="Disordered" evidence="16">
    <location>
        <begin position="307"/>
        <end position="337"/>
    </location>
</feature>
<dbReference type="InterPro" id="IPR008271">
    <property type="entry name" value="Ser/Thr_kinase_AS"/>
</dbReference>
<evidence type="ECO:0000256" key="13">
    <source>
        <dbReference type="ARBA" id="ARBA00047899"/>
    </source>
</evidence>
<dbReference type="Pfam" id="PF13947">
    <property type="entry name" value="GUB_WAK_bind"/>
    <property type="match status" value="1"/>
</dbReference>
<dbReference type="PROSITE" id="PS00107">
    <property type="entry name" value="PROTEIN_KINASE_ATP"/>
    <property type="match status" value="1"/>
</dbReference>
<dbReference type="SMART" id="SM00220">
    <property type="entry name" value="S_TKc"/>
    <property type="match status" value="1"/>
</dbReference>
<evidence type="ECO:0000256" key="6">
    <source>
        <dbReference type="ARBA" id="ARBA00022729"/>
    </source>
</evidence>
<dbReference type="FunFam" id="1.10.510.10:FF:000161">
    <property type="entry name" value="Wall-associated receptor kinase-like 20"/>
    <property type="match status" value="1"/>
</dbReference>
<dbReference type="PROSITE" id="PS00108">
    <property type="entry name" value="PROTEIN_KINASE_ST"/>
    <property type="match status" value="1"/>
</dbReference>
<evidence type="ECO:0000256" key="3">
    <source>
        <dbReference type="ARBA" id="ARBA00022527"/>
    </source>
</evidence>
<accession>A0A3P6GC44</accession>
<dbReference type="InterPro" id="IPR011009">
    <property type="entry name" value="Kinase-like_dom_sf"/>
</dbReference>
<feature type="domain" description="Protein kinase" evidence="19">
    <location>
        <begin position="371"/>
        <end position="646"/>
    </location>
</feature>
<dbReference type="GO" id="GO:0005886">
    <property type="term" value="C:plasma membrane"/>
    <property type="evidence" value="ECO:0007669"/>
    <property type="project" value="UniProtKB-ARBA"/>
</dbReference>
<dbReference type="InterPro" id="IPR017441">
    <property type="entry name" value="Protein_kinase_ATP_BS"/>
</dbReference>
<feature type="binding site" evidence="15">
    <location>
        <position position="399"/>
    </location>
    <ligand>
        <name>ATP</name>
        <dbReference type="ChEBI" id="CHEBI:30616"/>
    </ligand>
</feature>
<dbReference type="PANTHER" id="PTHR46008">
    <property type="entry name" value="LEAF RUST 10 DISEASE-RESISTANCE LOCUS RECEPTOR-LIKE PROTEIN KINASE-LIKE 1.4"/>
    <property type="match status" value="1"/>
</dbReference>
<evidence type="ECO:0000256" key="15">
    <source>
        <dbReference type="PROSITE-ProRule" id="PRU10141"/>
    </source>
</evidence>
<keyword evidence="5 17" id="KW-0812">Transmembrane</keyword>
<keyword evidence="12" id="KW-0325">Glycoprotein</keyword>
<comment type="catalytic activity">
    <reaction evidence="14">
        <text>L-seryl-[protein] + ATP = O-phospho-L-seryl-[protein] + ADP + H(+)</text>
        <dbReference type="Rhea" id="RHEA:17989"/>
        <dbReference type="Rhea" id="RHEA-COMP:9863"/>
        <dbReference type="Rhea" id="RHEA-COMP:11604"/>
        <dbReference type="ChEBI" id="CHEBI:15378"/>
        <dbReference type="ChEBI" id="CHEBI:29999"/>
        <dbReference type="ChEBI" id="CHEBI:30616"/>
        <dbReference type="ChEBI" id="CHEBI:83421"/>
        <dbReference type="ChEBI" id="CHEBI:456216"/>
        <dbReference type="EC" id="2.7.11.1"/>
    </reaction>
</comment>
<keyword evidence="10 17" id="KW-1133">Transmembrane helix</keyword>
<dbReference type="InterPro" id="IPR000719">
    <property type="entry name" value="Prot_kinase_dom"/>
</dbReference>
<dbReference type="PROSITE" id="PS50011">
    <property type="entry name" value="PROTEIN_KINASE_DOM"/>
    <property type="match status" value="1"/>
</dbReference>
<keyword evidence="7 15" id="KW-0547">Nucleotide-binding</keyword>
<feature type="signal peptide" evidence="18">
    <location>
        <begin position="1"/>
        <end position="30"/>
    </location>
</feature>
<dbReference type="InterPro" id="IPR001245">
    <property type="entry name" value="Ser-Thr/Tyr_kinase_cat_dom"/>
</dbReference>
<evidence type="ECO:0000256" key="18">
    <source>
        <dbReference type="SAM" id="SignalP"/>
    </source>
</evidence>
<evidence type="ECO:0000256" key="1">
    <source>
        <dbReference type="ARBA" id="ARBA00004479"/>
    </source>
</evidence>
<dbReference type="FunFam" id="3.30.200.20:FF:000162">
    <property type="entry name" value="Adenine nucleotide alpha hydrolase-like domain kinase"/>
    <property type="match status" value="1"/>
</dbReference>
<evidence type="ECO:0000256" key="7">
    <source>
        <dbReference type="ARBA" id="ARBA00022741"/>
    </source>
</evidence>
<dbReference type="InterPro" id="IPR025287">
    <property type="entry name" value="WAK_GUB"/>
</dbReference>
<feature type="region of interest" description="Disordered" evidence="16">
    <location>
        <begin position="671"/>
        <end position="697"/>
    </location>
</feature>
<organism evidence="20">
    <name type="scientific">Brassica oleracea</name>
    <name type="common">Wild cabbage</name>
    <dbReference type="NCBI Taxonomy" id="3712"/>
    <lineage>
        <taxon>Eukaryota</taxon>
        <taxon>Viridiplantae</taxon>
        <taxon>Streptophyta</taxon>
        <taxon>Embryophyta</taxon>
        <taxon>Tracheophyta</taxon>
        <taxon>Spermatophyta</taxon>
        <taxon>Magnoliopsida</taxon>
        <taxon>eudicotyledons</taxon>
        <taxon>Gunneridae</taxon>
        <taxon>Pentapetalae</taxon>
        <taxon>rosids</taxon>
        <taxon>malvids</taxon>
        <taxon>Brassicales</taxon>
        <taxon>Brassicaceae</taxon>
        <taxon>Brassiceae</taxon>
        <taxon>Brassica</taxon>
    </lineage>
</organism>
<feature type="compositionally biased region" description="Polar residues" evidence="16">
    <location>
        <begin position="687"/>
        <end position="697"/>
    </location>
</feature>
<keyword evidence="4" id="KW-0808">Transferase</keyword>
<feature type="transmembrane region" description="Helical" evidence="17">
    <location>
        <begin position="270"/>
        <end position="291"/>
    </location>
</feature>
<evidence type="ECO:0000256" key="14">
    <source>
        <dbReference type="ARBA" id="ARBA00048679"/>
    </source>
</evidence>
<evidence type="ECO:0000256" key="8">
    <source>
        <dbReference type="ARBA" id="ARBA00022777"/>
    </source>
</evidence>
<dbReference type="EC" id="2.7.11.1" evidence="2"/>
<dbReference type="GO" id="GO:0004674">
    <property type="term" value="F:protein serine/threonine kinase activity"/>
    <property type="evidence" value="ECO:0007669"/>
    <property type="project" value="UniProtKB-KW"/>
</dbReference>
<reference evidence="20" key="1">
    <citation type="submission" date="2018-11" db="EMBL/GenBank/DDBJ databases">
        <authorList>
            <consortium name="Genoscope - CEA"/>
            <person name="William W."/>
        </authorList>
    </citation>
    <scope>NUCLEOTIDE SEQUENCE</scope>
</reference>
<dbReference type="SUPFAM" id="SSF56112">
    <property type="entry name" value="Protein kinase-like (PK-like)"/>
    <property type="match status" value="1"/>
</dbReference>